<dbReference type="Proteomes" id="UP000005824">
    <property type="component" value="Unassembled WGS sequence"/>
</dbReference>
<comment type="caution">
    <text evidence="2">The sequence shown here is derived from an EMBL/GenBank/DDBJ whole genome shotgun (WGS) entry which is preliminary data.</text>
</comment>
<gene>
    <name evidence="2" type="ORF">CfE428DRAFT_1014</name>
</gene>
<keyword evidence="1" id="KW-0812">Transmembrane</keyword>
<name>B4CWH7_9BACT</name>
<organism evidence="2 3">
    <name type="scientific">Chthoniobacter flavus Ellin428</name>
    <dbReference type="NCBI Taxonomy" id="497964"/>
    <lineage>
        <taxon>Bacteria</taxon>
        <taxon>Pseudomonadati</taxon>
        <taxon>Verrucomicrobiota</taxon>
        <taxon>Spartobacteria</taxon>
        <taxon>Chthoniobacterales</taxon>
        <taxon>Chthoniobacteraceae</taxon>
        <taxon>Chthoniobacter</taxon>
    </lineage>
</organism>
<proteinExistence type="predicted"/>
<dbReference type="AlphaFoldDB" id="B4CWH7"/>
<evidence type="ECO:0000313" key="3">
    <source>
        <dbReference type="Proteomes" id="UP000005824"/>
    </source>
</evidence>
<sequence length="41" mass="4723">MHLHLLHHLHHLHLFRLLVVGLVFGVLLVAVIFRVIAGKRP</sequence>
<accession>B4CWH7</accession>
<dbReference type="InParanoid" id="B4CWH7"/>
<evidence type="ECO:0000313" key="2">
    <source>
        <dbReference type="EMBL" id="EDY21769.1"/>
    </source>
</evidence>
<protein>
    <submittedName>
        <fullName evidence="2">Uncharacterized protein</fullName>
    </submittedName>
</protein>
<keyword evidence="1" id="KW-1133">Transmembrane helix</keyword>
<evidence type="ECO:0000256" key="1">
    <source>
        <dbReference type="SAM" id="Phobius"/>
    </source>
</evidence>
<dbReference type="RefSeq" id="WP_006978341.1">
    <property type="nucleotide sequence ID" value="NZ_ABVL01000002.1"/>
</dbReference>
<reference evidence="2 3" key="1">
    <citation type="journal article" date="2011" name="J. Bacteriol.">
        <title>Genome sequence of Chthoniobacter flavus Ellin428, an aerobic heterotrophic soil bacterium.</title>
        <authorList>
            <person name="Kant R."/>
            <person name="van Passel M.W."/>
            <person name="Palva A."/>
            <person name="Lucas S."/>
            <person name="Lapidus A."/>
            <person name="Glavina Del Rio T."/>
            <person name="Dalin E."/>
            <person name="Tice H."/>
            <person name="Bruce D."/>
            <person name="Goodwin L."/>
            <person name="Pitluck S."/>
            <person name="Larimer F.W."/>
            <person name="Land M.L."/>
            <person name="Hauser L."/>
            <person name="Sangwan P."/>
            <person name="de Vos W.M."/>
            <person name="Janssen P.H."/>
            <person name="Smidt H."/>
        </authorList>
    </citation>
    <scope>NUCLEOTIDE SEQUENCE [LARGE SCALE GENOMIC DNA]</scope>
    <source>
        <strain evidence="2 3">Ellin428</strain>
    </source>
</reference>
<keyword evidence="3" id="KW-1185">Reference proteome</keyword>
<dbReference type="EMBL" id="ABVL01000002">
    <property type="protein sequence ID" value="EDY21769.1"/>
    <property type="molecule type" value="Genomic_DNA"/>
</dbReference>
<feature type="transmembrane region" description="Helical" evidence="1">
    <location>
        <begin position="14"/>
        <end position="37"/>
    </location>
</feature>
<dbReference type="STRING" id="497964.CfE428DRAFT_1014"/>
<keyword evidence="1" id="KW-0472">Membrane</keyword>